<dbReference type="PROSITE" id="PS51257">
    <property type="entry name" value="PROKAR_LIPOPROTEIN"/>
    <property type="match status" value="1"/>
</dbReference>
<dbReference type="OrthoDB" id="2834749at2"/>
<accession>A0A4Y8IEA2</accession>
<organism evidence="1 2">
    <name type="scientific">Filobacillus milosensis</name>
    <dbReference type="NCBI Taxonomy" id="94137"/>
    <lineage>
        <taxon>Bacteria</taxon>
        <taxon>Bacillati</taxon>
        <taxon>Bacillota</taxon>
        <taxon>Bacilli</taxon>
        <taxon>Bacillales</taxon>
        <taxon>Bacillaceae</taxon>
        <taxon>Filobacillus</taxon>
    </lineage>
</organism>
<dbReference type="RefSeq" id="WP_134341077.1">
    <property type="nucleotide sequence ID" value="NZ_SOPW01000017.1"/>
</dbReference>
<dbReference type="InterPro" id="IPR021323">
    <property type="entry name" value="DUF2927"/>
</dbReference>
<dbReference type="AlphaFoldDB" id="A0A4Y8IEA2"/>
<dbReference type="EMBL" id="SOPW01000017">
    <property type="protein sequence ID" value="TFB14266.1"/>
    <property type="molecule type" value="Genomic_DNA"/>
</dbReference>
<proteinExistence type="predicted"/>
<protein>
    <submittedName>
        <fullName evidence="1">DUF2927 domain-containing protein</fullName>
    </submittedName>
</protein>
<keyword evidence="2" id="KW-1185">Reference proteome</keyword>
<evidence type="ECO:0000313" key="2">
    <source>
        <dbReference type="Proteomes" id="UP000297975"/>
    </source>
</evidence>
<dbReference type="Pfam" id="PF11150">
    <property type="entry name" value="DUF2927"/>
    <property type="match status" value="1"/>
</dbReference>
<dbReference type="Proteomes" id="UP000297975">
    <property type="component" value="Unassembled WGS sequence"/>
</dbReference>
<sequence length="377" mass="43049">MRKLIIIILGIFLLLVGCVEEEPPKKPSIIGVKDGEVYNSSVQIELEEEKDDVEYNAKIDGKTYNFGDSYDVEGKHTFEVIASKGEASTTTSISFEIDTTPPANPDITGVKNNEVYMKPVKIHVEEKQGISYNYKLNGNDYNLGTEIKEDGEYTFTVIATKNKNELSTKKQIKFTIDQTTYSQEAFEYFKEIAFGAEYGGSPYITKWLDDINIEIIGNPTQKDIETIQKVIDELEQLTPLTINIVENKANINMYFVPQGDFRKYIPGAVLGNWAYFRYYKGERGQINQAKIAIGTFGSDQENRNHHIREEMTQVLGLGNDSTKYKNSIFYETEAEVNNQDFSKLDKKVIEILYRPDVKVGMTEKEVTDLFKDRIRDN</sequence>
<comment type="caution">
    <text evidence="1">The sequence shown here is derived from an EMBL/GenBank/DDBJ whole genome shotgun (WGS) entry which is preliminary data.</text>
</comment>
<gene>
    <name evidence="1" type="ORF">E3U55_13880</name>
</gene>
<evidence type="ECO:0000313" key="1">
    <source>
        <dbReference type="EMBL" id="TFB14266.1"/>
    </source>
</evidence>
<name>A0A4Y8IEA2_9BACI</name>
<reference evidence="1 2" key="1">
    <citation type="submission" date="2019-03" db="EMBL/GenBank/DDBJ databases">
        <authorList>
            <person name="He R.-H."/>
        </authorList>
    </citation>
    <scope>NUCLEOTIDE SEQUENCE [LARGE SCALE GENOMIC DNA]</scope>
    <source>
        <strain evidence="2">SH 714</strain>
    </source>
</reference>